<keyword evidence="2" id="KW-1185">Reference proteome</keyword>
<organism evidence="1 2">
    <name type="scientific">Naganishia cerealis</name>
    <dbReference type="NCBI Taxonomy" id="610337"/>
    <lineage>
        <taxon>Eukaryota</taxon>
        <taxon>Fungi</taxon>
        <taxon>Dikarya</taxon>
        <taxon>Basidiomycota</taxon>
        <taxon>Agaricomycotina</taxon>
        <taxon>Tremellomycetes</taxon>
        <taxon>Filobasidiales</taxon>
        <taxon>Filobasidiaceae</taxon>
        <taxon>Naganishia</taxon>
    </lineage>
</organism>
<sequence length="375" mass="42254">MNLAGLRVAVRSAGGILGVRTPGQGPLIFTQVRTATKRVSGSKTNKNDSAGRRLGPKAYEGHFVKPGQIIMRQRGTKIHPGENVDIGKDHTIFAKEPGYVKFYHDPFHPLRKYVGVSLKKELPLPTPHFSPRVRRFGYVELLDPQEAAKEESHMSRKEFLQQDELASLKAAKERRLEEESKKIEQALRSLVELNEDEMVMAKERMLNVAQLVTASKVKSLDAEAHTTFDYNYSIDLAIRRGDISEEEADDKRSLYATLVEKLSGNVIVDAKGNVCKALNAEERARRQESILNELKDKYSGVALSPEVRKQIASLIESEAVFDAQKQEELRKQFLPESRPIWTLDSIVEISEDQKPKNATRVYDEAAKKVKLFTTA</sequence>
<dbReference type="EMBL" id="JASBWR010000061">
    <property type="protein sequence ID" value="KAJ9100826.1"/>
    <property type="molecule type" value="Genomic_DNA"/>
</dbReference>
<proteinExistence type="predicted"/>
<accession>A0ACC2VQA7</accession>
<gene>
    <name evidence="1" type="ORF">QFC19_005430</name>
</gene>
<reference evidence="1" key="1">
    <citation type="submission" date="2023-04" db="EMBL/GenBank/DDBJ databases">
        <title>Draft Genome sequencing of Naganishia species isolated from polar environments using Oxford Nanopore Technology.</title>
        <authorList>
            <person name="Leo P."/>
            <person name="Venkateswaran K."/>
        </authorList>
    </citation>
    <scope>NUCLEOTIDE SEQUENCE</scope>
    <source>
        <strain evidence="1">MNA-CCFEE 5261</strain>
    </source>
</reference>
<evidence type="ECO:0000313" key="1">
    <source>
        <dbReference type="EMBL" id="KAJ9100826.1"/>
    </source>
</evidence>
<protein>
    <submittedName>
        <fullName evidence="1">Uncharacterized protein</fullName>
    </submittedName>
</protein>
<comment type="caution">
    <text evidence="1">The sequence shown here is derived from an EMBL/GenBank/DDBJ whole genome shotgun (WGS) entry which is preliminary data.</text>
</comment>
<name>A0ACC2VQA7_9TREE</name>
<evidence type="ECO:0000313" key="2">
    <source>
        <dbReference type="Proteomes" id="UP001241377"/>
    </source>
</evidence>
<dbReference type="Proteomes" id="UP001241377">
    <property type="component" value="Unassembled WGS sequence"/>
</dbReference>